<name>A0A4C1W1Y7_EUMVA</name>
<evidence type="ECO:0000313" key="2">
    <source>
        <dbReference type="Proteomes" id="UP000299102"/>
    </source>
</evidence>
<dbReference type="EMBL" id="BGZK01000453">
    <property type="protein sequence ID" value="GBP44499.1"/>
    <property type="molecule type" value="Genomic_DNA"/>
</dbReference>
<accession>A0A4C1W1Y7</accession>
<sequence length="215" mass="24068">MNLMGPWAGRAATARAATIYFVRRGRRRASALRTPPERVRGGLGTSRLYLIQSSVFLSTRTKDSKETFRTMMLHFDRENDPRVVARSSQPLPADTCAPRTYPEAAVPREDKTRAECLRRARGHINLSGVDLLRHGRPHRARPLLNIADKLVKVNGRERCEVVGADGRCRSLLLEIILAISCNQLCERVEHVGPLGRAEKSLADPTVSLERFTMTS</sequence>
<dbReference type="Proteomes" id="UP000299102">
    <property type="component" value="Unassembled WGS sequence"/>
</dbReference>
<proteinExistence type="predicted"/>
<evidence type="ECO:0000313" key="1">
    <source>
        <dbReference type="EMBL" id="GBP44499.1"/>
    </source>
</evidence>
<reference evidence="1 2" key="1">
    <citation type="journal article" date="2019" name="Commun. Biol.">
        <title>The bagworm genome reveals a unique fibroin gene that provides high tensile strength.</title>
        <authorList>
            <person name="Kono N."/>
            <person name="Nakamura H."/>
            <person name="Ohtoshi R."/>
            <person name="Tomita M."/>
            <person name="Numata K."/>
            <person name="Arakawa K."/>
        </authorList>
    </citation>
    <scope>NUCLEOTIDE SEQUENCE [LARGE SCALE GENOMIC DNA]</scope>
</reference>
<protein>
    <submittedName>
        <fullName evidence="1">Uncharacterized protein</fullName>
    </submittedName>
</protein>
<comment type="caution">
    <text evidence="1">The sequence shown here is derived from an EMBL/GenBank/DDBJ whole genome shotgun (WGS) entry which is preliminary data.</text>
</comment>
<organism evidence="1 2">
    <name type="scientific">Eumeta variegata</name>
    <name type="common">Bagworm moth</name>
    <name type="synonym">Eumeta japonica</name>
    <dbReference type="NCBI Taxonomy" id="151549"/>
    <lineage>
        <taxon>Eukaryota</taxon>
        <taxon>Metazoa</taxon>
        <taxon>Ecdysozoa</taxon>
        <taxon>Arthropoda</taxon>
        <taxon>Hexapoda</taxon>
        <taxon>Insecta</taxon>
        <taxon>Pterygota</taxon>
        <taxon>Neoptera</taxon>
        <taxon>Endopterygota</taxon>
        <taxon>Lepidoptera</taxon>
        <taxon>Glossata</taxon>
        <taxon>Ditrysia</taxon>
        <taxon>Tineoidea</taxon>
        <taxon>Psychidae</taxon>
        <taxon>Oiketicinae</taxon>
        <taxon>Eumeta</taxon>
    </lineage>
</organism>
<dbReference type="AlphaFoldDB" id="A0A4C1W1Y7"/>
<gene>
    <name evidence="1" type="ORF">EVAR_39510_1</name>
</gene>
<keyword evidence="2" id="KW-1185">Reference proteome</keyword>